<name>F0MC59_PSEPM</name>
<reference evidence="2" key="1">
    <citation type="journal article" date="2011" name="Stand. Genomic Sci.">
        <title>Complete genome sequence of Arthrobacter phenanthrenivorans type strain (Sphe3).</title>
        <authorList>
            <person name="Kallimanis A."/>
            <person name="Labutti K.M."/>
            <person name="Lapidus A."/>
            <person name="Clum A."/>
            <person name="Lykidis A."/>
            <person name="Mavromatis K."/>
            <person name="Pagani I."/>
            <person name="Liolios K."/>
            <person name="Ivanova N."/>
            <person name="Goodwin L."/>
            <person name="Pitluck S."/>
            <person name="Chen A."/>
            <person name="Palaniappan K."/>
            <person name="Markowitz V."/>
            <person name="Bristow J."/>
            <person name="Velentzas A.D."/>
            <person name="Perisynakis A."/>
            <person name="Ouzounis C.C."/>
            <person name="Kyrpides N.C."/>
            <person name="Koukkou A.I."/>
            <person name="Drainas C."/>
        </authorList>
    </citation>
    <scope>NUCLEOTIDE SEQUENCE [LARGE SCALE GENOMIC DNA]</scope>
    <source>
        <strain evidence="2">DSM 18606 / JCM 16027 / LMG 23796 / Sphe3</strain>
        <plasmid evidence="2">Plasmid pASPHE301</plasmid>
    </source>
</reference>
<dbReference type="EMBL" id="CP002380">
    <property type="protein sequence ID" value="ADX75254.1"/>
    <property type="molecule type" value="Genomic_DNA"/>
</dbReference>
<protein>
    <submittedName>
        <fullName evidence="1">Uncharacterized protein</fullName>
    </submittedName>
</protein>
<organism evidence="1 2">
    <name type="scientific">Pseudarthrobacter phenanthrenivorans (strain DSM 18606 / JCM 16027 / LMG 23796 / Sphe3)</name>
    <name type="common">Arthrobacter phenanthrenivorans</name>
    <dbReference type="NCBI Taxonomy" id="930171"/>
    <lineage>
        <taxon>Bacteria</taxon>
        <taxon>Bacillati</taxon>
        <taxon>Actinomycetota</taxon>
        <taxon>Actinomycetes</taxon>
        <taxon>Micrococcales</taxon>
        <taxon>Micrococcaceae</taxon>
        <taxon>Pseudarthrobacter</taxon>
    </lineage>
</organism>
<dbReference type="Proteomes" id="UP000008639">
    <property type="component" value="Plasmid pASPHE301"/>
</dbReference>
<geneLocation type="plasmid" evidence="1 2">
    <name>pASPHE301</name>
</geneLocation>
<accession>F0MC59</accession>
<proteinExistence type="predicted"/>
<evidence type="ECO:0000313" key="2">
    <source>
        <dbReference type="Proteomes" id="UP000008639"/>
    </source>
</evidence>
<dbReference type="HOGENOM" id="CLU_2191549_0_0_11"/>
<dbReference type="AlphaFoldDB" id="F0MC59"/>
<gene>
    <name evidence="1" type="ordered locus">Asphe3_41890</name>
</gene>
<dbReference type="KEGG" id="apn:Asphe3_41890"/>
<keyword evidence="1" id="KW-0614">Plasmid</keyword>
<evidence type="ECO:0000313" key="1">
    <source>
        <dbReference type="EMBL" id="ADX75254.1"/>
    </source>
</evidence>
<sequence>MCRQCLHKATMSATTLPARCAQQLNCPKFSGQFRLVPALLVVEVVSQTVGGIDQAGALLDASTYFGVRFGPFQGGNEVGCTKSEGAAALRSRVLFMIMFVRTLRDEPC</sequence>